<comment type="caution">
    <text evidence="2">The sequence shown here is derived from an EMBL/GenBank/DDBJ whole genome shotgun (WGS) entry which is preliminary data.</text>
</comment>
<evidence type="ECO:0000313" key="3">
    <source>
        <dbReference type="Proteomes" id="UP001521184"/>
    </source>
</evidence>
<dbReference type="EMBL" id="JAKEKT020000004">
    <property type="protein sequence ID" value="KAL1650309.1"/>
    <property type="molecule type" value="Genomic_DNA"/>
</dbReference>
<evidence type="ECO:0000313" key="2">
    <source>
        <dbReference type="EMBL" id="KAL1650309.1"/>
    </source>
</evidence>
<evidence type="ECO:0000256" key="1">
    <source>
        <dbReference type="SAM" id="MobiDB-lite"/>
    </source>
</evidence>
<proteinExistence type="predicted"/>
<reference evidence="2 3" key="1">
    <citation type="journal article" date="2023" name="Plant Dis.">
        <title>First Report of Diplodia intermedia Causing Canker and Dieback Diseases on Apple Trees in Canada.</title>
        <authorList>
            <person name="Ellouze W."/>
            <person name="Ilyukhin E."/>
            <person name="Sulman M."/>
            <person name="Ali S."/>
        </authorList>
    </citation>
    <scope>NUCLEOTIDE SEQUENCE [LARGE SCALE GENOMIC DNA]</scope>
    <source>
        <strain evidence="2 3">M45-28</strain>
    </source>
</reference>
<feature type="region of interest" description="Disordered" evidence="1">
    <location>
        <begin position="936"/>
        <end position="975"/>
    </location>
</feature>
<sequence>MEVVRQAPGPACAEGQEASQPISTSSRRLRLPPPARAEAIEAWVDCLEPLLPPHLSTTSSGTPEPPNIGAERLESATNIALFLARSRKHEGVDVLSHLAVKQGRWDAVMWLLKTVIEIPIPEEDRLKDIPLSVASTWDGIHGSLELATEEPLTLRKVASAQPFRHKLDQLTDPEDFGEDGVSYRNGALGQIWRSLGNMILIAVGDRPQEKDAILSHVLELLAYLHHAGIIPESVYHYEPPRDKYCLQQPPTLYLLSSKILSALSDAAWRAHELAAASENKAQAQYNIFGQEIPGSRYRIRTPELGPEVWLELVLWSCLHGGWTIDGAAILKKLTGYKDDLRWSVLHWKNVLHDHSGSSFSTMTWTDLWSFARARGTQAESPERFMVDRTISSEVVAAYIDGLFSRVTVGVGDRGDSTANIFRDVTTLKDLLDRDNLGLGTATWESIMVRFMESGGIDPNIEARWLERLLYFSSKFDQELNYQNAAREYEDSPGSPSYILDPSSISLGVLHQALRINITNGNLTGAVGVVSQLQSLTDQNKKRSIQGFFEKLNGPSEGARAPESFSSNVHPRDYPTYFPQIPPALLAGVLDLATKTQAYDVAKQLLYSDDIDGPLIPWGLYGHGGVAAAITRYAYAVDDADLLVRVTSHQSERGGIAPETSWAVLEIQMQRQQWDTVEHVVHSLAMHSREGRVAHISALIAKQLLILQDRVLKQDERVSEKHPLAKAASIFRRLIKARFGSGDMERYHRFHGVLCVLSSIGPEWRDFCSRLFIYRDTKSLERCVIEEDFAQLLQGVTETRGAYSGMELMTKWCEDVSVARPLERRYYMQTAERHVPWVLKVKEVTVYAVNESEVILRGQRLAPTLSLMRTVYRAALRQIEADPTIAWEKQRVRAVLSWALTGLRALDLTKKEIGYELDGITRGFQLWDLARAHHIRRKRPAKRKSKVEERAKKRTGTDGSVGAGKAQRAGRQKKDV</sequence>
<gene>
    <name evidence="2" type="ORF">SLS58_001122</name>
</gene>
<keyword evidence="3" id="KW-1185">Reference proteome</keyword>
<dbReference type="Proteomes" id="UP001521184">
    <property type="component" value="Unassembled WGS sequence"/>
</dbReference>
<organism evidence="2 3">
    <name type="scientific">Diplodia intermedia</name>
    <dbReference type="NCBI Taxonomy" id="856260"/>
    <lineage>
        <taxon>Eukaryota</taxon>
        <taxon>Fungi</taxon>
        <taxon>Dikarya</taxon>
        <taxon>Ascomycota</taxon>
        <taxon>Pezizomycotina</taxon>
        <taxon>Dothideomycetes</taxon>
        <taxon>Dothideomycetes incertae sedis</taxon>
        <taxon>Botryosphaeriales</taxon>
        <taxon>Botryosphaeriaceae</taxon>
        <taxon>Diplodia</taxon>
    </lineage>
</organism>
<feature type="region of interest" description="Disordered" evidence="1">
    <location>
        <begin position="1"/>
        <end position="31"/>
    </location>
</feature>
<name>A0ABR3U458_9PEZI</name>
<accession>A0ABR3U458</accession>
<protein>
    <submittedName>
        <fullName evidence="2">Uncharacterized protein</fullName>
    </submittedName>
</protein>